<gene>
    <name evidence="2" type="ORF">J2Z20_002699</name>
</gene>
<organism evidence="2 3">
    <name type="scientific">Paenibacillus sediminis</name>
    <dbReference type="NCBI Taxonomy" id="664909"/>
    <lineage>
        <taxon>Bacteria</taxon>
        <taxon>Bacillati</taxon>
        <taxon>Bacillota</taxon>
        <taxon>Bacilli</taxon>
        <taxon>Bacillales</taxon>
        <taxon>Paenibacillaceae</taxon>
        <taxon>Paenibacillus</taxon>
    </lineage>
</organism>
<accession>A0ABS4H5H3</accession>
<proteinExistence type="predicted"/>
<name>A0ABS4H5H3_9BACL</name>
<dbReference type="Proteomes" id="UP001519273">
    <property type="component" value="Unassembled WGS sequence"/>
</dbReference>
<comment type="caution">
    <text evidence="2">The sequence shown here is derived from an EMBL/GenBank/DDBJ whole genome shotgun (WGS) entry which is preliminary data.</text>
</comment>
<feature type="region of interest" description="Disordered" evidence="1">
    <location>
        <begin position="82"/>
        <end position="102"/>
    </location>
</feature>
<protein>
    <submittedName>
        <fullName evidence="2">Gas vesicle protein</fullName>
    </submittedName>
</protein>
<dbReference type="RefSeq" id="WP_209851032.1">
    <property type="nucleotide sequence ID" value="NZ_CBCRVE010000004.1"/>
</dbReference>
<reference evidence="2 3" key="1">
    <citation type="submission" date="2021-03" db="EMBL/GenBank/DDBJ databases">
        <title>Genomic Encyclopedia of Type Strains, Phase IV (KMG-IV): sequencing the most valuable type-strain genomes for metagenomic binning, comparative biology and taxonomic classification.</title>
        <authorList>
            <person name="Goeker M."/>
        </authorList>
    </citation>
    <scope>NUCLEOTIDE SEQUENCE [LARGE SCALE GENOMIC DNA]</scope>
    <source>
        <strain evidence="2 3">DSM 23491</strain>
    </source>
</reference>
<dbReference type="EMBL" id="JAGGKP010000007">
    <property type="protein sequence ID" value="MBP1937784.1"/>
    <property type="molecule type" value="Genomic_DNA"/>
</dbReference>
<dbReference type="Pfam" id="PF12732">
    <property type="entry name" value="YtxH"/>
    <property type="match status" value="1"/>
</dbReference>
<dbReference type="PANTHER" id="PTHR35792:SF1">
    <property type="entry name" value="SLL0268 PROTEIN"/>
    <property type="match status" value="1"/>
</dbReference>
<dbReference type="InterPro" id="IPR052928">
    <property type="entry name" value="Desiccation-related_membrane"/>
</dbReference>
<evidence type="ECO:0000313" key="3">
    <source>
        <dbReference type="Proteomes" id="UP001519273"/>
    </source>
</evidence>
<dbReference type="PANTHER" id="PTHR35792">
    <property type="entry name" value="GENERAL STRESS PROTEIN"/>
    <property type="match status" value="1"/>
</dbReference>
<dbReference type="InterPro" id="IPR024623">
    <property type="entry name" value="YtxH"/>
</dbReference>
<evidence type="ECO:0000256" key="1">
    <source>
        <dbReference type="SAM" id="MobiDB-lite"/>
    </source>
</evidence>
<feature type="compositionally biased region" description="Acidic residues" evidence="1">
    <location>
        <begin position="91"/>
        <end position="102"/>
    </location>
</feature>
<sequence length="126" mass="13638">MREKNKGLLWGALIGGVVGSVTALLFAPKPGRELRQDIADGAKQVGETSQLIASKVGEQSSQIYEKIKGTAEDVIHNFQSWREKRNSESSSEIEQEAALETEPEVKISSFKLSSFDSESTAGPIGD</sequence>
<keyword evidence="3" id="KW-1185">Reference proteome</keyword>
<evidence type="ECO:0000313" key="2">
    <source>
        <dbReference type="EMBL" id="MBP1937784.1"/>
    </source>
</evidence>